<evidence type="ECO:0000256" key="1">
    <source>
        <dbReference type="SAM" id="Coils"/>
    </source>
</evidence>
<dbReference type="InterPro" id="IPR032675">
    <property type="entry name" value="LRR_dom_sf"/>
</dbReference>
<dbReference type="Gene3D" id="3.80.10.10">
    <property type="entry name" value="Ribonuclease Inhibitor"/>
    <property type="match status" value="1"/>
</dbReference>
<sequence>MVKILFLIACVCLMLDNPAFSTNIECEYEISHAWYYYIGRIYQCNIKDGGINIKTREQARITSVNGTHEDQNNNKDVVGLRANYRYSIKYFPKGLEEFFGQLQVIFIYYCELKEIHQSDLKPFPELTSFSSAHNHIEVIEQGLFDYNPKLSFVEFQERNLIHIDANVFDHLDDLGYFWMKVVPCVQKDIWDSQEDVLDVIKIVKNQCVSSKYLELEKEVKKLENESKTLDSTAFKTNLQAFVGKYSTSVFLGFRPLKSKYETLKSGH</sequence>
<evidence type="ECO:0000313" key="3">
    <source>
        <dbReference type="EMBL" id="CAG9809545.1"/>
    </source>
</evidence>
<feature type="coiled-coil region" evidence="1">
    <location>
        <begin position="205"/>
        <end position="232"/>
    </location>
</feature>
<proteinExistence type="predicted"/>
<dbReference type="EMBL" id="OU895879">
    <property type="protein sequence ID" value="CAG9809545.1"/>
    <property type="molecule type" value="Genomic_DNA"/>
</dbReference>
<accession>A0A9N9WX22</accession>
<dbReference type="OrthoDB" id="676979at2759"/>
<feature type="chain" id="PRO_5040248156" evidence="2">
    <location>
        <begin position="22"/>
        <end position="267"/>
    </location>
</feature>
<name>A0A9N9WX22_9DIPT</name>
<keyword evidence="1" id="KW-0175">Coiled coil</keyword>
<gene>
    <name evidence="3" type="ORF">CHIRRI_LOCUS12366</name>
</gene>
<organism evidence="3 4">
    <name type="scientific">Chironomus riparius</name>
    <dbReference type="NCBI Taxonomy" id="315576"/>
    <lineage>
        <taxon>Eukaryota</taxon>
        <taxon>Metazoa</taxon>
        <taxon>Ecdysozoa</taxon>
        <taxon>Arthropoda</taxon>
        <taxon>Hexapoda</taxon>
        <taxon>Insecta</taxon>
        <taxon>Pterygota</taxon>
        <taxon>Neoptera</taxon>
        <taxon>Endopterygota</taxon>
        <taxon>Diptera</taxon>
        <taxon>Nematocera</taxon>
        <taxon>Chironomoidea</taxon>
        <taxon>Chironomidae</taxon>
        <taxon>Chironominae</taxon>
        <taxon>Chironomus</taxon>
    </lineage>
</organism>
<keyword evidence="4" id="KW-1185">Reference proteome</keyword>
<dbReference type="Proteomes" id="UP001153620">
    <property type="component" value="Chromosome 3"/>
</dbReference>
<protein>
    <submittedName>
        <fullName evidence="3">Uncharacterized protein</fullName>
    </submittedName>
</protein>
<keyword evidence="2" id="KW-0732">Signal</keyword>
<evidence type="ECO:0000256" key="2">
    <source>
        <dbReference type="SAM" id="SignalP"/>
    </source>
</evidence>
<reference evidence="3" key="2">
    <citation type="submission" date="2022-10" db="EMBL/GenBank/DDBJ databases">
        <authorList>
            <consortium name="ENA_rothamsted_submissions"/>
            <consortium name="culmorum"/>
            <person name="King R."/>
        </authorList>
    </citation>
    <scope>NUCLEOTIDE SEQUENCE</scope>
</reference>
<dbReference type="SUPFAM" id="SSF52058">
    <property type="entry name" value="L domain-like"/>
    <property type="match status" value="1"/>
</dbReference>
<reference evidence="3" key="1">
    <citation type="submission" date="2022-01" db="EMBL/GenBank/DDBJ databases">
        <authorList>
            <person name="King R."/>
        </authorList>
    </citation>
    <scope>NUCLEOTIDE SEQUENCE</scope>
</reference>
<dbReference type="AlphaFoldDB" id="A0A9N9WX22"/>
<evidence type="ECO:0000313" key="4">
    <source>
        <dbReference type="Proteomes" id="UP001153620"/>
    </source>
</evidence>
<feature type="signal peptide" evidence="2">
    <location>
        <begin position="1"/>
        <end position="21"/>
    </location>
</feature>